<evidence type="ECO:0000256" key="10">
    <source>
        <dbReference type="ARBA" id="ARBA00022741"/>
    </source>
</evidence>
<dbReference type="RefSeq" id="XP_032813100.1">
    <property type="nucleotide sequence ID" value="XM_032957209.1"/>
</dbReference>
<dbReference type="Gene3D" id="3.90.550.50">
    <property type="match status" value="1"/>
</dbReference>
<feature type="compositionally biased region" description="Basic and acidic residues" evidence="17">
    <location>
        <begin position="363"/>
        <end position="379"/>
    </location>
</feature>
<evidence type="ECO:0000256" key="15">
    <source>
        <dbReference type="ARBA" id="ARBA00023211"/>
    </source>
</evidence>
<evidence type="ECO:0000313" key="24">
    <source>
        <dbReference type="RefSeq" id="XP_032813099.1"/>
    </source>
</evidence>
<dbReference type="RefSeq" id="XP_032813099.1">
    <property type="nucleotide sequence ID" value="XM_032957208.1"/>
</dbReference>
<dbReference type="PANTHER" id="PTHR23033">
    <property type="entry name" value="BETA1,3-GALACTOSYLTRANSFERASE"/>
    <property type="match status" value="1"/>
</dbReference>
<evidence type="ECO:0000313" key="25">
    <source>
        <dbReference type="RefSeq" id="XP_032813100.1"/>
    </source>
</evidence>
<dbReference type="InterPro" id="IPR026050">
    <property type="entry name" value="C1GALT1/C1GALT1_chp1"/>
</dbReference>
<dbReference type="GO" id="GO:0000166">
    <property type="term" value="F:nucleotide binding"/>
    <property type="evidence" value="ECO:0007669"/>
    <property type="project" value="UniProtKB-KW"/>
</dbReference>
<keyword evidence="8" id="KW-0812">Transmembrane</keyword>
<protein>
    <recommendedName>
        <fullName evidence="5">N-acetylgalactosaminide beta-1,3-galactosyltransferase</fullName>
        <ecNumber evidence="5">2.4.1.122</ecNumber>
    </recommendedName>
</protein>
<dbReference type="RefSeq" id="XP_032813098.1">
    <property type="nucleotide sequence ID" value="XM_032957207.1"/>
</dbReference>
<feature type="region of interest" description="Disordered" evidence="17">
    <location>
        <begin position="42"/>
        <end position="72"/>
    </location>
</feature>
<dbReference type="GeneID" id="116943885"/>
<feature type="domain" description="Fringe-like glycosyltransferase" evidence="18">
    <location>
        <begin position="109"/>
        <end position="263"/>
    </location>
</feature>
<proteinExistence type="inferred from homology"/>
<dbReference type="RefSeq" id="XP_032813097.1">
    <property type="nucleotide sequence ID" value="XM_032957206.1"/>
</dbReference>
<dbReference type="RefSeq" id="XP_032813096.1">
    <property type="nucleotide sequence ID" value="XM_032957205.1"/>
</dbReference>
<keyword evidence="11" id="KW-0735">Signal-anchor</keyword>
<evidence type="ECO:0000256" key="17">
    <source>
        <dbReference type="SAM" id="MobiDB-lite"/>
    </source>
</evidence>
<evidence type="ECO:0000313" key="19">
    <source>
        <dbReference type="Proteomes" id="UP001318040"/>
    </source>
</evidence>
<sequence>MIIPRTRASFFSLVCGASVGFALSYLLLAVYTLDRTEERERTPVVMLPNNPHDPHPEGRASDEDGNAPQGQMKFHIHDGDHNEEDMSQMQELRRRVRVLCWVMTGPQNLEKKARHLRATWTRACDKVLFMSSEEDKDLPAVGLHTKEGRDQLYWKTIRAFQYVHEHHLGDADWFLKADDDTYVIVDNLRLMLSNYTPEQPIYFGRRFKPFVKQGYMSGGAGYVLSKEALVRFVDAFAKGKCTHTSSVEDLAIGSCLEKIGVAAGDSRDSAARDTFHPFVPEHHLIANYLPKSFWYWKYCFYPAVEGPQCCSDFTISFHYVSPTWMYILEYFAYHLRPYGYRYRFQPVLSNIGHSKDVALAEPKDEGNLRLPDVQRKDDAPAVDDNAIDGGGGGEPRVKGNGEKKLPAAVAPEKSRDTSKKISNVIEDIVEDKKAADANEQKKIR</sequence>
<keyword evidence="13" id="KW-0472">Membrane</keyword>
<dbReference type="GO" id="GO:0046872">
    <property type="term" value="F:metal ion binding"/>
    <property type="evidence" value="ECO:0007669"/>
    <property type="project" value="UniProtKB-KW"/>
</dbReference>
<evidence type="ECO:0000313" key="23">
    <source>
        <dbReference type="RefSeq" id="XP_032813098.1"/>
    </source>
</evidence>
<evidence type="ECO:0000256" key="13">
    <source>
        <dbReference type="ARBA" id="ARBA00023136"/>
    </source>
</evidence>
<evidence type="ECO:0000256" key="7">
    <source>
        <dbReference type="ARBA" id="ARBA00022679"/>
    </source>
</evidence>
<keyword evidence="6" id="KW-0328">Glycosyltransferase</keyword>
<comment type="catalytic activity">
    <reaction evidence="16">
        <text>an N-acetyl-alpha-D-galactosaminyl derivative + UDP-alpha-D-galactose = a beta-D-galactosyl-(1-&gt;3)-N-acetyl-alpha-D-galactosaminyl derivative + UDP + H(+)</text>
        <dbReference type="Rhea" id="RHEA:15621"/>
        <dbReference type="ChEBI" id="CHEBI:15378"/>
        <dbReference type="ChEBI" id="CHEBI:28257"/>
        <dbReference type="ChEBI" id="CHEBI:58223"/>
        <dbReference type="ChEBI" id="CHEBI:66914"/>
        <dbReference type="ChEBI" id="CHEBI:133470"/>
        <dbReference type="EC" id="2.4.1.122"/>
    </reaction>
</comment>
<evidence type="ECO:0000256" key="3">
    <source>
        <dbReference type="ARBA" id="ARBA00004922"/>
    </source>
</evidence>
<comment type="subcellular location">
    <subcellularLocation>
        <location evidence="2">Membrane</location>
        <topology evidence="2">Single-pass type II membrane protein</topology>
    </subcellularLocation>
</comment>
<keyword evidence="15" id="KW-0464">Manganese</keyword>
<dbReference type="Proteomes" id="UP001318040">
    <property type="component" value="Chromosome 19"/>
</dbReference>
<keyword evidence="7" id="KW-0808">Transferase</keyword>
<keyword evidence="12" id="KW-1133">Transmembrane helix</keyword>
<comment type="cofactor">
    <cofactor evidence="1">
        <name>Mn(2+)</name>
        <dbReference type="ChEBI" id="CHEBI:29035"/>
    </cofactor>
</comment>
<dbReference type="Pfam" id="PF02434">
    <property type="entry name" value="Fringe"/>
    <property type="match status" value="1"/>
</dbReference>
<evidence type="ECO:0000256" key="16">
    <source>
        <dbReference type="ARBA" id="ARBA00048842"/>
    </source>
</evidence>
<evidence type="ECO:0000256" key="2">
    <source>
        <dbReference type="ARBA" id="ARBA00004606"/>
    </source>
</evidence>
<evidence type="ECO:0000256" key="5">
    <source>
        <dbReference type="ARBA" id="ARBA00012557"/>
    </source>
</evidence>
<feature type="region of interest" description="Disordered" evidence="17">
    <location>
        <begin position="363"/>
        <end position="422"/>
    </location>
</feature>
<feature type="compositionally biased region" description="Basic and acidic residues" evidence="17">
    <location>
        <begin position="52"/>
        <end position="62"/>
    </location>
</feature>
<evidence type="ECO:0000256" key="12">
    <source>
        <dbReference type="ARBA" id="ARBA00022989"/>
    </source>
</evidence>
<dbReference type="GO" id="GO:0001525">
    <property type="term" value="P:angiogenesis"/>
    <property type="evidence" value="ECO:0007669"/>
    <property type="project" value="UniProtKB-ARBA"/>
</dbReference>
<evidence type="ECO:0000256" key="1">
    <source>
        <dbReference type="ARBA" id="ARBA00001936"/>
    </source>
</evidence>
<dbReference type="RefSeq" id="XP_032813095.1">
    <property type="nucleotide sequence ID" value="XM_032957204.1"/>
</dbReference>
<evidence type="ECO:0000256" key="6">
    <source>
        <dbReference type="ARBA" id="ARBA00022676"/>
    </source>
</evidence>
<dbReference type="InterPro" id="IPR003378">
    <property type="entry name" value="Fringe-like_glycosylTrfase"/>
</dbReference>
<keyword evidence="19" id="KW-1185">Reference proteome</keyword>
<evidence type="ECO:0000313" key="20">
    <source>
        <dbReference type="RefSeq" id="XP_032813095.1"/>
    </source>
</evidence>
<organism evidence="19 24">
    <name type="scientific">Petromyzon marinus</name>
    <name type="common">Sea lamprey</name>
    <dbReference type="NCBI Taxonomy" id="7757"/>
    <lineage>
        <taxon>Eukaryota</taxon>
        <taxon>Metazoa</taxon>
        <taxon>Chordata</taxon>
        <taxon>Craniata</taxon>
        <taxon>Vertebrata</taxon>
        <taxon>Cyclostomata</taxon>
        <taxon>Hyperoartia</taxon>
        <taxon>Petromyzontiformes</taxon>
        <taxon>Petromyzontidae</taxon>
        <taxon>Petromyzon</taxon>
    </lineage>
</organism>
<keyword evidence="14" id="KW-1015">Disulfide bond</keyword>
<evidence type="ECO:0000256" key="11">
    <source>
        <dbReference type="ARBA" id="ARBA00022968"/>
    </source>
</evidence>
<dbReference type="EC" id="2.4.1.122" evidence="5"/>
<accession>A0AAJ7T8E3</accession>
<evidence type="ECO:0000313" key="22">
    <source>
        <dbReference type="RefSeq" id="XP_032813097.1"/>
    </source>
</evidence>
<evidence type="ECO:0000256" key="9">
    <source>
        <dbReference type="ARBA" id="ARBA00022723"/>
    </source>
</evidence>
<gene>
    <name evidence="20 21 22 23 24 25" type="primary">LOC116943885</name>
</gene>
<dbReference type="AlphaFoldDB" id="A0AAJ7T8E3"/>
<comment type="similarity">
    <text evidence="4">Belongs to the glycosyltransferase 31 family. Beta3-Gal-T subfamily.</text>
</comment>
<reference evidence="20 21" key="1">
    <citation type="submission" date="2025-04" db="UniProtKB">
        <authorList>
            <consortium name="RefSeq"/>
        </authorList>
    </citation>
    <scope>IDENTIFICATION</scope>
    <source>
        <tissue evidence="20 21">Sperm</tissue>
    </source>
</reference>
<keyword evidence="10" id="KW-0547">Nucleotide-binding</keyword>
<dbReference type="FunFam" id="3.90.550.50:FF:000007">
    <property type="entry name" value="Glycoprotein-N-acetylgalactosamine 3-beta-galactosyltransferase 1"/>
    <property type="match status" value="1"/>
</dbReference>
<keyword evidence="9" id="KW-0479">Metal-binding</keyword>
<dbReference type="GO" id="GO:0016020">
    <property type="term" value="C:membrane"/>
    <property type="evidence" value="ECO:0007669"/>
    <property type="project" value="UniProtKB-SubCell"/>
</dbReference>
<evidence type="ECO:0000256" key="4">
    <source>
        <dbReference type="ARBA" id="ARBA00006462"/>
    </source>
</evidence>
<evidence type="ECO:0000256" key="8">
    <source>
        <dbReference type="ARBA" id="ARBA00022692"/>
    </source>
</evidence>
<evidence type="ECO:0000313" key="21">
    <source>
        <dbReference type="RefSeq" id="XP_032813096.1"/>
    </source>
</evidence>
<evidence type="ECO:0000256" key="14">
    <source>
        <dbReference type="ARBA" id="ARBA00023157"/>
    </source>
</evidence>
<name>A0AAJ7T8E3_PETMA</name>
<dbReference type="PANTHER" id="PTHR23033:SF14">
    <property type="entry name" value="GLYCOPROTEIN-N-ACETYLGALACTOSAMINE 3-BETA-GALACTOSYLTRANSFERASE 1-RELATED"/>
    <property type="match status" value="1"/>
</dbReference>
<dbReference type="GO" id="GO:0016263">
    <property type="term" value="F:glycoprotein-N-acetylgalactosamine 3-beta-galactosyltransferase activity"/>
    <property type="evidence" value="ECO:0007669"/>
    <property type="project" value="UniProtKB-EC"/>
</dbReference>
<feature type="compositionally biased region" description="Basic and acidic residues" evidence="17">
    <location>
        <begin position="395"/>
        <end position="405"/>
    </location>
</feature>
<dbReference type="KEGG" id="pmrn:116943885"/>
<evidence type="ECO:0000259" key="18">
    <source>
        <dbReference type="Pfam" id="PF02434"/>
    </source>
</evidence>
<comment type="pathway">
    <text evidence="3">Protein modification; protein glycosylation.</text>
</comment>